<evidence type="ECO:0000313" key="2">
    <source>
        <dbReference type="EMBL" id="MDY7225245.1"/>
    </source>
</evidence>
<dbReference type="EMBL" id="JAXIVS010000001">
    <property type="protein sequence ID" value="MDY7225245.1"/>
    <property type="molecule type" value="Genomic_DNA"/>
</dbReference>
<keyword evidence="3" id="KW-1185">Reference proteome</keyword>
<reference evidence="2 3" key="1">
    <citation type="submission" date="2023-12" db="EMBL/GenBank/DDBJ databases">
        <title>the genome sequence of Hyalangium sp. s54d21.</title>
        <authorList>
            <person name="Zhang X."/>
        </authorList>
    </citation>
    <scope>NUCLEOTIDE SEQUENCE [LARGE SCALE GENOMIC DNA]</scope>
    <source>
        <strain evidence="3">s54d21</strain>
    </source>
</reference>
<evidence type="ECO:0000313" key="3">
    <source>
        <dbReference type="Proteomes" id="UP001291309"/>
    </source>
</evidence>
<name>A0ABU5GVP8_9BACT</name>
<comment type="caution">
    <text evidence="2">The sequence shown here is derived from an EMBL/GenBank/DDBJ whole genome shotgun (WGS) entry which is preliminary data.</text>
</comment>
<dbReference type="Proteomes" id="UP001291309">
    <property type="component" value="Unassembled WGS sequence"/>
</dbReference>
<feature type="compositionally biased region" description="Low complexity" evidence="1">
    <location>
        <begin position="502"/>
        <end position="527"/>
    </location>
</feature>
<dbReference type="RefSeq" id="WP_321543961.1">
    <property type="nucleotide sequence ID" value="NZ_JAXIVS010000001.1"/>
</dbReference>
<evidence type="ECO:0000256" key="1">
    <source>
        <dbReference type="SAM" id="MobiDB-lite"/>
    </source>
</evidence>
<feature type="region of interest" description="Disordered" evidence="1">
    <location>
        <begin position="379"/>
        <end position="410"/>
    </location>
</feature>
<protein>
    <submittedName>
        <fullName evidence="2">Elastin</fullName>
    </submittedName>
</protein>
<feature type="region of interest" description="Disordered" evidence="1">
    <location>
        <begin position="502"/>
        <end position="539"/>
    </location>
</feature>
<feature type="region of interest" description="Disordered" evidence="1">
    <location>
        <begin position="99"/>
        <end position="119"/>
    </location>
</feature>
<feature type="region of interest" description="Disordered" evidence="1">
    <location>
        <begin position="255"/>
        <end position="275"/>
    </location>
</feature>
<organism evidence="2 3">
    <name type="scientific">Hyalangium rubrum</name>
    <dbReference type="NCBI Taxonomy" id="3103134"/>
    <lineage>
        <taxon>Bacteria</taxon>
        <taxon>Pseudomonadati</taxon>
        <taxon>Myxococcota</taxon>
        <taxon>Myxococcia</taxon>
        <taxon>Myxococcales</taxon>
        <taxon>Cystobacterineae</taxon>
        <taxon>Archangiaceae</taxon>
        <taxon>Hyalangium</taxon>
    </lineage>
</organism>
<accession>A0ABU5GVP8</accession>
<feature type="compositionally biased region" description="Pro residues" evidence="1">
    <location>
        <begin position="394"/>
        <end position="404"/>
    </location>
</feature>
<proteinExistence type="predicted"/>
<sequence length="539" mass="52549">MAGSLVSVVVAGLLAAPAAGDFAFEGREASARTRSSVGFFAQGTVPYPNQYERGVGSATLTAEDRLVAPGATYGDKARLDARFRLGASEYQVELTQAGFPPTEASGTAPASQLPRPGHSVEGGVILDRELNGFSGLGWPAATQVHAAVAVWGVGRVLLNGQVITDSAVIHVSALSHGAQADDDTHLPLPQARAGDTELQVLVWNLPLSVEPRGFIQFSFDDVEISLADQPVKAVASVPSEQLEAVDARRTASVGGAITGGTPLSPPARPGDAVGGSGFDASAPAVTGLPGGPVTPVSPGLLSGPASPDPLVVPGVVLRPTEPLAGTVTTGTPGVSNTTIAGAVGSSVTVGPGAVTPDTISGTFPTIGAPTPAANISGLMPGTPAPGSVQAEQTPIPPGAPPPGGPAEAGVALGTSVPRVSAQGSFSVVPISPPNFSAFAGTPQMSPGLIATVPPLGSDPTTPTSALLGSPAPLTAAPAPPLLGTPAPLNAAPAPALIGTPAPVNATPGATTATPVAPSAGVPAGTAVTPPGSAGVPPSI</sequence>
<gene>
    <name evidence="2" type="ORF">SYV04_02585</name>
</gene>